<dbReference type="PROSITE" id="PS50097">
    <property type="entry name" value="BTB"/>
    <property type="match status" value="1"/>
</dbReference>
<evidence type="ECO:0000313" key="3">
    <source>
        <dbReference type="Proteomes" id="UP000297229"/>
    </source>
</evidence>
<name>A0A4Z1JL78_9HELO</name>
<dbReference type="STRING" id="278938.A0A4Z1JL78"/>
<feature type="domain" description="BTB" evidence="1">
    <location>
        <begin position="16"/>
        <end position="86"/>
    </location>
</feature>
<dbReference type="SUPFAM" id="SSF54695">
    <property type="entry name" value="POZ domain"/>
    <property type="match status" value="1"/>
</dbReference>
<dbReference type="Gene3D" id="3.30.710.10">
    <property type="entry name" value="Potassium Channel Kv1.1, Chain A"/>
    <property type="match status" value="1"/>
</dbReference>
<dbReference type="PANTHER" id="PTHR47843:SF2">
    <property type="entry name" value="BTB DOMAIN-CONTAINING PROTEIN"/>
    <property type="match status" value="1"/>
</dbReference>
<evidence type="ECO:0000313" key="2">
    <source>
        <dbReference type="EMBL" id="TGO72240.1"/>
    </source>
</evidence>
<sequence length="245" mass="28294">MSSMAELNLGKVLGNELVTITIGKEKRKFTLHKQLLCESVEYFRGAFSVGGFQESHSSCMDMPEDDPEAFELFVHWLYRGEVRRATKCTDSVQFFQLYIFAEKLCLNELANKTMDAIQAIIKDLDDPPQCTLEQMDGVWRNTSSTSPLRKWLIHVLIFDVWGHDYVWDDEGSGTPEEKTLPVITEVLISFWQLFKDHEDLYASFFTQLHKHPEGNSPPCAFDFNDSRPCTYHRHSEGEVCHFKTP</sequence>
<dbReference type="AlphaFoldDB" id="A0A4Z1JL78"/>
<keyword evidence="3" id="KW-1185">Reference proteome</keyword>
<dbReference type="Pfam" id="PF00651">
    <property type="entry name" value="BTB"/>
    <property type="match status" value="1"/>
</dbReference>
<organism evidence="2 3">
    <name type="scientific">Botrytis elliptica</name>
    <dbReference type="NCBI Taxonomy" id="278938"/>
    <lineage>
        <taxon>Eukaryota</taxon>
        <taxon>Fungi</taxon>
        <taxon>Dikarya</taxon>
        <taxon>Ascomycota</taxon>
        <taxon>Pezizomycotina</taxon>
        <taxon>Leotiomycetes</taxon>
        <taxon>Helotiales</taxon>
        <taxon>Sclerotiniaceae</taxon>
        <taxon>Botrytis</taxon>
    </lineage>
</organism>
<gene>
    <name evidence="2" type="ORF">BELL_0476g00040</name>
</gene>
<dbReference type="SMART" id="SM00225">
    <property type="entry name" value="BTB"/>
    <property type="match status" value="1"/>
</dbReference>
<dbReference type="InterPro" id="IPR000210">
    <property type="entry name" value="BTB/POZ_dom"/>
</dbReference>
<dbReference type="CDD" id="cd18186">
    <property type="entry name" value="BTB_POZ_ZBTB_KLHL-like"/>
    <property type="match status" value="1"/>
</dbReference>
<dbReference type="InterPro" id="IPR011333">
    <property type="entry name" value="SKP1/BTB/POZ_sf"/>
</dbReference>
<proteinExistence type="predicted"/>
<dbReference type="PANTHER" id="PTHR47843">
    <property type="entry name" value="BTB DOMAIN-CONTAINING PROTEIN-RELATED"/>
    <property type="match status" value="1"/>
</dbReference>
<dbReference type="Proteomes" id="UP000297229">
    <property type="component" value="Unassembled WGS sequence"/>
</dbReference>
<evidence type="ECO:0000259" key="1">
    <source>
        <dbReference type="PROSITE" id="PS50097"/>
    </source>
</evidence>
<dbReference type="EMBL" id="PQXM01000474">
    <property type="protein sequence ID" value="TGO72240.1"/>
    <property type="molecule type" value="Genomic_DNA"/>
</dbReference>
<accession>A0A4Z1JL78</accession>
<reference evidence="2 3" key="1">
    <citation type="submission" date="2017-12" db="EMBL/GenBank/DDBJ databases">
        <title>Comparative genomics of Botrytis spp.</title>
        <authorList>
            <person name="Valero-Jimenez C.A."/>
            <person name="Tapia P."/>
            <person name="Veloso J."/>
            <person name="Silva-Moreno E."/>
            <person name="Staats M."/>
            <person name="Valdes J.H."/>
            <person name="Van Kan J.A.L."/>
        </authorList>
    </citation>
    <scope>NUCLEOTIDE SEQUENCE [LARGE SCALE GENOMIC DNA]</scope>
    <source>
        <strain evidence="2 3">Be9601</strain>
    </source>
</reference>
<protein>
    <recommendedName>
        <fullName evidence="1">BTB domain-containing protein</fullName>
    </recommendedName>
</protein>
<comment type="caution">
    <text evidence="2">The sequence shown here is derived from an EMBL/GenBank/DDBJ whole genome shotgun (WGS) entry which is preliminary data.</text>
</comment>